<evidence type="ECO:0000313" key="2">
    <source>
        <dbReference type="Proteomes" id="UP000256964"/>
    </source>
</evidence>
<keyword evidence="2" id="KW-1185">Reference proteome</keyword>
<name>A0A371DTN2_9APHY</name>
<gene>
    <name evidence="1" type="ORF">OH76DRAFT_578839</name>
</gene>
<organism evidence="1 2">
    <name type="scientific">Lentinus brumalis</name>
    <dbReference type="NCBI Taxonomy" id="2498619"/>
    <lineage>
        <taxon>Eukaryota</taxon>
        <taxon>Fungi</taxon>
        <taxon>Dikarya</taxon>
        <taxon>Basidiomycota</taxon>
        <taxon>Agaricomycotina</taxon>
        <taxon>Agaricomycetes</taxon>
        <taxon>Polyporales</taxon>
        <taxon>Polyporaceae</taxon>
        <taxon>Lentinus</taxon>
    </lineage>
</organism>
<proteinExistence type="predicted"/>
<dbReference type="OrthoDB" id="10545346at2759"/>
<evidence type="ECO:0000313" key="1">
    <source>
        <dbReference type="EMBL" id="RDX55892.1"/>
    </source>
</evidence>
<reference evidence="1 2" key="1">
    <citation type="journal article" date="2018" name="Biotechnol. Biofuels">
        <title>Integrative visual omics of the white-rot fungus Polyporus brumalis exposes the biotechnological potential of its oxidative enzymes for delignifying raw plant biomass.</title>
        <authorList>
            <person name="Miyauchi S."/>
            <person name="Rancon A."/>
            <person name="Drula E."/>
            <person name="Hage H."/>
            <person name="Chaduli D."/>
            <person name="Favel A."/>
            <person name="Grisel S."/>
            <person name="Henrissat B."/>
            <person name="Herpoel-Gimbert I."/>
            <person name="Ruiz-Duenas F.J."/>
            <person name="Chevret D."/>
            <person name="Hainaut M."/>
            <person name="Lin J."/>
            <person name="Wang M."/>
            <person name="Pangilinan J."/>
            <person name="Lipzen A."/>
            <person name="Lesage-Meessen L."/>
            <person name="Navarro D."/>
            <person name="Riley R."/>
            <person name="Grigoriev I.V."/>
            <person name="Zhou S."/>
            <person name="Raouche S."/>
            <person name="Rosso M.N."/>
        </authorList>
    </citation>
    <scope>NUCLEOTIDE SEQUENCE [LARGE SCALE GENOMIC DNA]</scope>
    <source>
        <strain evidence="1 2">BRFM 1820</strain>
    </source>
</reference>
<dbReference type="AlphaFoldDB" id="A0A371DTN2"/>
<dbReference type="EMBL" id="KZ857381">
    <property type="protein sequence ID" value="RDX55892.1"/>
    <property type="molecule type" value="Genomic_DNA"/>
</dbReference>
<sequence>MPWQSSAPIYLRMIRWQSLSGITLSSPTYCSNFFYIVLSIRAPAWFEGRVGLLLLRVQKVYREYDSSLLTIEDEASMTSSLVKAVYRHGYAKSRHVILRDGKQAMSLFDQRSAYFSELSLDHRHKLQSLTGSLGELMALVEGVDAGDAGNGHLMKVYYRSVLLAAGLDDDEFVDELDNPGTYFVLDGQKRVVAMQLTVKSLGEVIKYLTEFHCNDLSWTTTIIGGPGGENYKSSSDSVPVPTLEEIQRWCLEFLQASEDSEHDWAVVFADLPNLVESDHPYAAARHDIHAEVVLLQYIATHDIAILPDIATSTDTMCFACYKLLLAVSARRSVCLRSSSCDHMVPFPLFLPALPSGVKGF</sequence>
<dbReference type="Proteomes" id="UP000256964">
    <property type="component" value="Unassembled WGS sequence"/>
</dbReference>
<protein>
    <submittedName>
        <fullName evidence="1">Uncharacterized protein</fullName>
    </submittedName>
</protein>
<accession>A0A371DTN2</accession>